<proteinExistence type="predicted"/>
<sequence length="130" mass="14601">MYVRFYAIFLLRLVTGAALSAPPQITAASDEMTISSKIAADEEVHRIRLCSERDELGLCANLLKISQCVNLAQLGLDRWVNNISSVRVFENEVQWNLWNGPYCSGIGWKFFGAALFVSYKLSVYTVCTKN</sequence>
<evidence type="ECO:0000256" key="1">
    <source>
        <dbReference type="SAM" id="SignalP"/>
    </source>
</evidence>
<accession>A0A6A6U0S8</accession>
<dbReference type="EMBL" id="MU004242">
    <property type="protein sequence ID" value="KAF2664718.1"/>
    <property type="molecule type" value="Genomic_DNA"/>
</dbReference>
<keyword evidence="1" id="KW-0732">Signal</keyword>
<reference evidence="2" key="1">
    <citation type="journal article" date="2020" name="Stud. Mycol.">
        <title>101 Dothideomycetes genomes: a test case for predicting lifestyles and emergence of pathogens.</title>
        <authorList>
            <person name="Haridas S."/>
            <person name="Albert R."/>
            <person name="Binder M."/>
            <person name="Bloem J."/>
            <person name="Labutti K."/>
            <person name="Salamov A."/>
            <person name="Andreopoulos B."/>
            <person name="Baker S."/>
            <person name="Barry K."/>
            <person name="Bills G."/>
            <person name="Bluhm B."/>
            <person name="Cannon C."/>
            <person name="Castanera R."/>
            <person name="Culley D."/>
            <person name="Daum C."/>
            <person name="Ezra D."/>
            <person name="Gonzalez J."/>
            <person name="Henrissat B."/>
            <person name="Kuo A."/>
            <person name="Liang C."/>
            <person name="Lipzen A."/>
            <person name="Lutzoni F."/>
            <person name="Magnuson J."/>
            <person name="Mondo S."/>
            <person name="Nolan M."/>
            <person name="Ohm R."/>
            <person name="Pangilinan J."/>
            <person name="Park H.-J."/>
            <person name="Ramirez L."/>
            <person name="Alfaro M."/>
            <person name="Sun H."/>
            <person name="Tritt A."/>
            <person name="Yoshinaga Y."/>
            <person name="Zwiers L.-H."/>
            <person name="Turgeon B."/>
            <person name="Goodwin S."/>
            <person name="Spatafora J."/>
            <person name="Crous P."/>
            <person name="Grigoriev I."/>
        </authorList>
    </citation>
    <scope>NUCLEOTIDE SEQUENCE</scope>
    <source>
        <strain evidence="2">CBS 115976</strain>
    </source>
</reference>
<name>A0A6A6U0S8_9PEZI</name>
<feature type="chain" id="PRO_5025644657" evidence="1">
    <location>
        <begin position="21"/>
        <end position="130"/>
    </location>
</feature>
<dbReference type="AlphaFoldDB" id="A0A6A6U0S8"/>
<evidence type="ECO:0000313" key="3">
    <source>
        <dbReference type="Proteomes" id="UP000799302"/>
    </source>
</evidence>
<dbReference type="Proteomes" id="UP000799302">
    <property type="component" value="Unassembled WGS sequence"/>
</dbReference>
<keyword evidence="3" id="KW-1185">Reference proteome</keyword>
<organism evidence="2 3">
    <name type="scientific">Microthyrium microscopicum</name>
    <dbReference type="NCBI Taxonomy" id="703497"/>
    <lineage>
        <taxon>Eukaryota</taxon>
        <taxon>Fungi</taxon>
        <taxon>Dikarya</taxon>
        <taxon>Ascomycota</taxon>
        <taxon>Pezizomycotina</taxon>
        <taxon>Dothideomycetes</taxon>
        <taxon>Dothideomycetes incertae sedis</taxon>
        <taxon>Microthyriales</taxon>
        <taxon>Microthyriaceae</taxon>
        <taxon>Microthyrium</taxon>
    </lineage>
</organism>
<feature type="signal peptide" evidence="1">
    <location>
        <begin position="1"/>
        <end position="20"/>
    </location>
</feature>
<protein>
    <submittedName>
        <fullName evidence="2">Uncharacterized protein</fullName>
    </submittedName>
</protein>
<gene>
    <name evidence="2" type="ORF">BT63DRAFT_96729</name>
</gene>
<evidence type="ECO:0000313" key="2">
    <source>
        <dbReference type="EMBL" id="KAF2664718.1"/>
    </source>
</evidence>